<gene>
    <name evidence="2" type="ORF">METZ01_LOCUS452179</name>
</gene>
<reference evidence="2" key="1">
    <citation type="submission" date="2018-05" db="EMBL/GenBank/DDBJ databases">
        <authorList>
            <person name="Lanie J.A."/>
            <person name="Ng W.-L."/>
            <person name="Kazmierczak K.M."/>
            <person name="Andrzejewski T.M."/>
            <person name="Davidsen T.M."/>
            <person name="Wayne K.J."/>
            <person name="Tettelin H."/>
            <person name="Glass J.I."/>
            <person name="Rusch D."/>
            <person name="Podicherti R."/>
            <person name="Tsui H.-C.T."/>
            <person name="Winkler M.E."/>
        </authorList>
    </citation>
    <scope>NUCLEOTIDE SEQUENCE</scope>
</reference>
<feature type="domain" description="Calcineurin-like phosphoesterase" evidence="1">
    <location>
        <begin position="60"/>
        <end position="233"/>
    </location>
</feature>
<dbReference type="AlphaFoldDB" id="A0A382ZWE4"/>
<organism evidence="2">
    <name type="scientific">marine metagenome</name>
    <dbReference type="NCBI Taxonomy" id="408172"/>
    <lineage>
        <taxon>unclassified sequences</taxon>
        <taxon>metagenomes</taxon>
        <taxon>ecological metagenomes</taxon>
    </lineage>
</organism>
<accession>A0A382ZWE4</accession>
<dbReference type="InterPro" id="IPR051918">
    <property type="entry name" value="STPP_CPPED1"/>
</dbReference>
<feature type="non-terminal residue" evidence="2">
    <location>
        <position position="255"/>
    </location>
</feature>
<evidence type="ECO:0000313" key="2">
    <source>
        <dbReference type="EMBL" id="SVD99325.1"/>
    </source>
</evidence>
<dbReference type="SUPFAM" id="SSF56300">
    <property type="entry name" value="Metallo-dependent phosphatases"/>
    <property type="match status" value="1"/>
</dbReference>
<name>A0A382ZWE4_9ZZZZ</name>
<dbReference type="Pfam" id="PF00149">
    <property type="entry name" value="Metallophos"/>
    <property type="match status" value="1"/>
</dbReference>
<sequence length="255" mass="29342">LAADVTSYTFENLNAENYIIWIEAVGRSLNSDALIKFQGTKGAPPNHLKVDKSKGEWSLLVIPDTQNYVDNREYKAPLSNMVDAFNWIVSIADDLNIKMVQGLGDITNSKTNDLEWEYASEIWYKLEGKVPFVPNIGNHDDETKFKHYFPESRFINEPWWGENYDGVLNSYQLMTIGNEDYLFANIEDFPAAVHINWINRILDSYQDRMVILATHDIWFSSNVRNQIISQHDNIVLTNAGHSTVAREKYFIENGP</sequence>
<dbReference type="Gene3D" id="3.60.21.10">
    <property type="match status" value="1"/>
</dbReference>
<dbReference type="InterPro" id="IPR004843">
    <property type="entry name" value="Calcineurin-like_PHP"/>
</dbReference>
<evidence type="ECO:0000259" key="1">
    <source>
        <dbReference type="Pfam" id="PF00149"/>
    </source>
</evidence>
<dbReference type="PANTHER" id="PTHR43143">
    <property type="entry name" value="METALLOPHOSPHOESTERASE, CALCINEURIN SUPERFAMILY"/>
    <property type="match status" value="1"/>
</dbReference>
<dbReference type="GO" id="GO:0016787">
    <property type="term" value="F:hydrolase activity"/>
    <property type="evidence" value="ECO:0007669"/>
    <property type="project" value="InterPro"/>
</dbReference>
<feature type="non-terminal residue" evidence="2">
    <location>
        <position position="1"/>
    </location>
</feature>
<proteinExistence type="predicted"/>
<dbReference type="EMBL" id="UINC01186886">
    <property type="protein sequence ID" value="SVD99325.1"/>
    <property type="molecule type" value="Genomic_DNA"/>
</dbReference>
<dbReference type="PANTHER" id="PTHR43143:SF5">
    <property type="entry name" value="SECRETED PROTEIN"/>
    <property type="match status" value="1"/>
</dbReference>
<dbReference type="InterPro" id="IPR029052">
    <property type="entry name" value="Metallo-depent_PP-like"/>
</dbReference>
<protein>
    <recommendedName>
        <fullName evidence="1">Calcineurin-like phosphoesterase domain-containing protein</fullName>
    </recommendedName>
</protein>